<evidence type="ECO:0000256" key="2">
    <source>
        <dbReference type="ARBA" id="ARBA00023239"/>
    </source>
</evidence>
<dbReference type="RefSeq" id="WP_378982985.1">
    <property type="nucleotide sequence ID" value="NZ_JBHRVD010000001.1"/>
</dbReference>
<dbReference type="Proteomes" id="UP001595648">
    <property type="component" value="Unassembled WGS sequence"/>
</dbReference>
<keyword evidence="2 4" id="KW-0456">Lyase</keyword>
<feature type="domain" description="Alginate lyase" evidence="3">
    <location>
        <begin position="422"/>
        <end position="702"/>
    </location>
</feature>
<protein>
    <submittedName>
        <fullName evidence="4">Alginate lyase family protein</fullName>
    </submittedName>
</protein>
<dbReference type="SUPFAM" id="SSF48230">
    <property type="entry name" value="Chondroitin AC/alginate lyase"/>
    <property type="match status" value="1"/>
</dbReference>
<dbReference type="Gene3D" id="1.50.10.100">
    <property type="entry name" value="Chondroitin AC/alginate lyase"/>
    <property type="match status" value="1"/>
</dbReference>
<evidence type="ECO:0000256" key="1">
    <source>
        <dbReference type="ARBA" id="ARBA00022729"/>
    </source>
</evidence>
<sequence>MSSRPGKAKLSSWPKIHRELNRVRTQLQSPWSTLSSALISAKQNAEYRRGLGKRIEAARETYTASPISQTADTFMLVRIIGNDLEPRHRKGQSFDNVLFILDNEPAFEACEKFWIVNRIVDADEETRIIGLLESRRQSFHTIPFELDAYRKIPWDLDQIAAGDLRFSEQGRASGGHTARYETHIRRSKNLYVMNNNGARNAALAIARGRAKWLMPWDGNCYLTGSAFQQIRSAIENNPHLPYAVVPMARIVDNALLLGPDFQPPAEEEPQIIFRADTTQLFDENYGYGRRPKIEMLWRLGVPGSWNRYRDDAWDFPRPARAADAGLFQKAGWVARLDSGRSHLEIGKAGFVARLVSRDQAIIDMVDRCDARAVAARLDASSLTFYDDDALGAARAAKDAAILRHLEVAAGQALARGPFSVLDKTGLAPSGDRQDYFHPAPYWWPDPDRPDGLPYIQRDGERVAGTALYEAGSETYDRARLQRVFDDTTVLALAATVLGGHHYAVHAAGLIRAWFVDPRTRMNPHLRYAQVRSGHDANQGSGYGIIELKDFYFFLDAVRLIERTGVLGDENREAFRAWLGSYCEWLDTAPAAATAFYSSSNQGTFYDLQRASIATFLGDSATLAKVGLYARERLAAQVAADGSLPRELSRTRPRHYAMFTLQGWTSLARVLSSVGDNLWQHRTAEGLGLVQALHWLVAHENKPHPMSTETVDPDRLWPLLLDRAHHDPEATLPADLGRSTKPIFHPDEAIAPFWLWRRR</sequence>
<dbReference type="Pfam" id="PF05426">
    <property type="entry name" value="Alginate_lyase"/>
    <property type="match status" value="1"/>
</dbReference>
<gene>
    <name evidence="4" type="ORF">ACFOJ9_26755</name>
</gene>
<proteinExistence type="predicted"/>
<evidence type="ECO:0000313" key="4">
    <source>
        <dbReference type="EMBL" id="MFC3325341.1"/>
    </source>
</evidence>
<evidence type="ECO:0000313" key="5">
    <source>
        <dbReference type="Proteomes" id="UP001595648"/>
    </source>
</evidence>
<dbReference type="InterPro" id="IPR008397">
    <property type="entry name" value="Alginate_lyase_dom"/>
</dbReference>
<evidence type="ECO:0000259" key="3">
    <source>
        <dbReference type="Pfam" id="PF05426"/>
    </source>
</evidence>
<name>A0ABV7MWG2_9HYPH</name>
<dbReference type="InterPro" id="IPR008929">
    <property type="entry name" value="Chondroitin_lyas"/>
</dbReference>
<keyword evidence="1" id="KW-0732">Signal</keyword>
<accession>A0ABV7MWG2</accession>
<keyword evidence="5" id="KW-1185">Reference proteome</keyword>
<dbReference type="GO" id="GO:0016829">
    <property type="term" value="F:lyase activity"/>
    <property type="evidence" value="ECO:0007669"/>
    <property type="project" value="UniProtKB-KW"/>
</dbReference>
<comment type="caution">
    <text evidence="4">The sequence shown here is derived from an EMBL/GenBank/DDBJ whole genome shotgun (WGS) entry which is preliminary data.</text>
</comment>
<dbReference type="EMBL" id="JBHRVD010000001">
    <property type="protein sequence ID" value="MFC3325341.1"/>
    <property type="molecule type" value="Genomic_DNA"/>
</dbReference>
<reference evidence="5" key="1">
    <citation type="journal article" date="2019" name="Int. J. Syst. Evol. Microbiol.">
        <title>The Global Catalogue of Microorganisms (GCM) 10K type strain sequencing project: providing services to taxonomists for standard genome sequencing and annotation.</title>
        <authorList>
            <consortium name="The Broad Institute Genomics Platform"/>
            <consortium name="The Broad Institute Genome Sequencing Center for Infectious Disease"/>
            <person name="Wu L."/>
            <person name="Ma J."/>
        </authorList>
    </citation>
    <scope>NUCLEOTIDE SEQUENCE [LARGE SCALE GENOMIC DNA]</scope>
    <source>
        <strain evidence="5">ICMP 19515</strain>
    </source>
</reference>
<organism evidence="4 5">
    <name type="scientific">Mesorhizobium cantuariense</name>
    <dbReference type="NCBI Taxonomy" id="1300275"/>
    <lineage>
        <taxon>Bacteria</taxon>
        <taxon>Pseudomonadati</taxon>
        <taxon>Pseudomonadota</taxon>
        <taxon>Alphaproteobacteria</taxon>
        <taxon>Hyphomicrobiales</taxon>
        <taxon>Phyllobacteriaceae</taxon>
        <taxon>Mesorhizobium</taxon>
    </lineage>
</organism>